<accession>A0ABW3E6W7</accession>
<protein>
    <submittedName>
        <fullName evidence="1">DUF6230 family protein</fullName>
    </submittedName>
</protein>
<dbReference type="InterPro" id="IPR046198">
    <property type="entry name" value="DUF6230"/>
</dbReference>
<keyword evidence="2" id="KW-1185">Reference proteome</keyword>
<name>A0ABW3E6W7_9ACTN</name>
<organism evidence="1 2">
    <name type="scientific">Streptosporangium algeriense</name>
    <dbReference type="NCBI Taxonomy" id="1682748"/>
    <lineage>
        <taxon>Bacteria</taxon>
        <taxon>Bacillati</taxon>
        <taxon>Actinomycetota</taxon>
        <taxon>Actinomycetes</taxon>
        <taxon>Streptosporangiales</taxon>
        <taxon>Streptosporangiaceae</taxon>
        <taxon>Streptosporangium</taxon>
    </lineage>
</organism>
<reference evidence="2" key="1">
    <citation type="journal article" date="2019" name="Int. J. Syst. Evol. Microbiol.">
        <title>The Global Catalogue of Microorganisms (GCM) 10K type strain sequencing project: providing services to taxonomists for standard genome sequencing and annotation.</title>
        <authorList>
            <consortium name="The Broad Institute Genomics Platform"/>
            <consortium name="The Broad Institute Genome Sequencing Center for Infectious Disease"/>
            <person name="Wu L."/>
            <person name="Ma J."/>
        </authorList>
    </citation>
    <scope>NUCLEOTIDE SEQUENCE [LARGE SCALE GENOMIC DNA]</scope>
    <source>
        <strain evidence="2">CCUG 62974</strain>
    </source>
</reference>
<feature type="non-terminal residue" evidence="1">
    <location>
        <position position="1"/>
    </location>
</feature>
<sequence>GPAGTFGGQSRTFTLHGVRLSAWAVSAATLSLPDLGLRILRGEHECF</sequence>
<dbReference type="Pfam" id="PF19741">
    <property type="entry name" value="DUF6230"/>
    <property type="match status" value="1"/>
</dbReference>
<evidence type="ECO:0000313" key="1">
    <source>
        <dbReference type="EMBL" id="MFD0891870.1"/>
    </source>
</evidence>
<dbReference type="Proteomes" id="UP001597024">
    <property type="component" value="Unassembled WGS sequence"/>
</dbReference>
<gene>
    <name evidence="1" type="ORF">ACFQ08_45575</name>
</gene>
<comment type="caution">
    <text evidence="1">The sequence shown here is derived from an EMBL/GenBank/DDBJ whole genome shotgun (WGS) entry which is preliminary data.</text>
</comment>
<evidence type="ECO:0000313" key="2">
    <source>
        <dbReference type="Proteomes" id="UP001597024"/>
    </source>
</evidence>
<dbReference type="EMBL" id="JBHTHX010003557">
    <property type="protein sequence ID" value="MFD0891870.1"/>
    <property type="molecule type" value="Genomic_DNA"/>
</dbReference>
<proteinExistence type="predicted"/>